<dbReference type="Gene3D" id="3.30.565.10">
    <property type="entry name" value="Histidine kinase-like ATPase, C-terminal domain"/>
    <property type="match status" value="1"/>
</dbReference>
<dbReference type="InterPro" id="IPR036097">
    <property type="entry name" value="HisK_dim/P_sf"/>
</dbReference>
<dbReference type="InterPro" id="IPR004358">
    <property type="entry name" value="Sig_transdc_His_kin-like_C"/>
</dbReference>
<dbReference type="PANTHER" id="PTHR43065">
    <property type="entry name" value="SENSOR HISTIDINE KINASE"/>
    <property type="match status" value="1"/>
</dbReference>
<name>A0A844XBN4_9SPHN</name>
<keyword evidence="14" id="KW-1185">Reference proteome</keyword>
<dbReference type="PANTHER" id="PTHR43065:SF46">
    <property type="entry name" value="C4-DICARBOXYLATE TRANSPORT SENSOR PROTEIN DCTB"/>
    <property type="match status" value="1"/>
</dbReference>
<dbReference type="Proteomes" id="UP000461409">
    <property type="component" value="Unassembled WGS sequence"/>
</dbReference>
<comment type="catalytic activity">
    <reaction evidence="1">
        <text>ATP + protein L-histidine = ADP + protein N-phospho-L-histidine.</text>
        <dbReference type="EC" id="2.7.13.3"/>
    </reaction>
</comment>
<dbReference type="EMBL" id="WUBR01000001">
    <property type="protein sequence ID" value="MWV27122.1"/>
    <property type="molecule type" value="Genomic_DNA"/>
</dbReference>
<keyword evidence="5" id="KW-0547">Nucleotide-binding</keyword>
<evidence type="ECO:0000256" key="3">
    <source>
        <dbReference type="ARBA" id="ARBA00022553"/>
    </source>
</evidence>
<dbReference type="InterPro" id="IPR003594">
    <property type="entry name" value="HATPase_dom"/>
</dbReference>
<dbReference type="CDD" id="cd00082">
    <property type="entry name" value="HisKA"/>
    <property type="match status" value="1"/>
</dbReference>
<evidence type="ECO:0000313" key="14">
    <source>
        <dbReference type="Proteomes" id="UP000461409"/>
    </source>
</evidence>
<evidence type="ECO:0000256" key="4">
    <source>
        <dbReference type="ARBA" id="ARBA00022679"/>
    </source>
</evidence>
<feature type="transmembrane region" description="Helical" evidence="11">
    <location>
        <begin position="76"/>
        <end position="98"/>
    </location>
</feature>
<dbReference type="InterPro" id="IPR003661">
    <property type="entry name" value="HisK_dim/P_dom"/>
</dbReference>
<evidence type="ECO:0000256" key="6">
    <source>
        <dbReference type="ARBA" id="ARBA00022777"/>
    </source>
</evidence>
<feature type="compositionally biased region" description="Low complexity" evidence="10">
    <location>
        <begin position="1"/>
        <end position="11"/>
    </location>
</feature>
<dbReference type="PIRSF" id="PIRSF036431">
    <property type="entry name" value="STHK_DctB"/>
    <property type="match status" value="1"/>
</dbReference>
<keyword evidence="7" id="KW-0067">ATP-binding</keyword>
<keyword evidence="3" id="KW-0597">Phosphoprotein</keyword>
<feature type="compositionally biased region" description="Basic and acidic residues" evidence="10">
    <location>
        <begin position="16"/>
        <end position="28"/>
    </location>
</feature>
<evidence type="ECO:0000256" key="8">
    <source>
        <dbReference type="ARBA" id="ARBA00023012"/>
    </source>
</evidence>
<keyword evidence="4" id="KW-0808">Transferase</keyword>
<keyword evidence="9" id="KW-0175">Coiled coil</keyword>
<feature type="coiled-coil region" evidence="9">
    <location>
        <begin position="366"/>
        <end position="400"/>
    </location>
</feature>
<gene>
    <name evidence="13" type="ORF">GRF63_04310</name>
</gene>
<evidence type="ECO:0000256" key="10">
    <source>
        <dbReference type="SAM" id="MobiDB-lite"/>
    </source>
</evidence>
<dbReference type="AlphaFoldDB" id="A0A844XBN4"/>
<dbReference type="GO" id="GO:0000155">
    <property type="term" value="F:phosphorelay sensor kinase activity"/>
    <property type="evidence" value="ECO:0007669"/>
    <property type="project" value="InterPro"/>
</dbReference>
<dbReference type="Pfam" id="PF00512">
    <property type="entry name" value="HisKA"/>
    <property type="match status" value="1"/>
</dbReference>
<keyword evidence="11" id="KW-0472">Membrane</keyword>
<keyword evidence="11" id="KW-1133">Transmembrane helix</keyword>
<dbReference type="SUPFAM" id="SSF47384">
    <property type="entry name" value="Homodimeric domain of signal transducing histidine kinase"/>
    <property type="match status" value="1"/>
</dbReference>
<protein>
    <recommendedName>
        <fullName evidence="2">histidine kinase</fullName>
        <ecNumber evidence="2">2.7.13.3</ecNumber>
    </recommendedName>
</protein>
<dbReference type="GO" id="GO:0005524">
    <property type="term" value="F:ATP binding"/>
    <property type="evidence" value="ECO:0007669"/>
    <property type="project" value="UniProtKB-KW"/>
</dbReference>
<feature type="region of interest" description="Disordered" evidence="10">
    <location>
        <begin position="1"/>
        <end position="32"/>
    </location>
</feature>
<evidence type="ECO:0000313" key="13">
    <source>
        <dbReference type="EMBL" id="MWV27122.1"/>
    </source>
</evidence>
<reference evidence="13 14" key="2">
    <citation type="submission" date="2020-02" db="EMBL/GenBank/DDBJ databases">
        <title>Erythrobacter dongmakensis sp. nov., isolated from a tidal mudflat.</title>
        <authorList>
            <person name="Kim I.S."/>
        </authorList>
    </citation>
    <scope>NUCLEOTIDE SEQUENCE [LARGE SCALE GENOMIC DNA]</scope>
    <source>
        <strain evidence="13 14">GH3-10</strain>
    </source>
</reference>
<dbReference type="Gene3D" id="1.10.287.130">
    <property type="match status" value="1"/>
</dbReference>
<organism evidence="13 14">
    <name type="scientific">Aurantiacibacter rhizosphaerae</name>
    <dbReference type="NCBI Taxonomy" id="2691582"/>
    <lineage>
        <taxon>Bacteria</taxon>
        <taxon>Pseudomonadati</taxon>
        <taxon>Pseudomonadota</taxon>
        <taxon>Alphaproteobacteria</taxon>
        <taxon>Sphingomonadales</taxon>
        <taxon>Erythrobacteraceae</taxon>
        <taxon>Aurantiacibacter</taxon>
    </lineage>
</organism>
<dbReference type="SMART" id="SM00387">
    <property type="entry name" value="HATPase_c"/>
    <property type="match status" value="1"/>
</dbReference>
<evidence type="ECO:0000259" key="12">
    <source>
        <dbReference type="PROSITE" id="PS50109"/>
    </source>
</evidence>
<dbReference type="PRINTS" id="PR00344">
    <property type="entry name" value="BCTRLSENSOR"/>
</dbReference>
<comment type="caution">
    <text evidence="13">The sequence shown here is derived from an EMBL/GenBank/DDBJ whole genome shotgun (WGS) entry which is preliminary data.</text>
</comment>
<dbReference type="EC" id="2.7.13.3" evidence="2"/>
<reference evidence="13 14" key="1">
    <citation type="submission" date="2019-12" db="EMBL/GenBank/DDBJ databases">
        <authorList>
            <person name="Lee S.D."/>
        </authorList>
    </citation>
    <scope>NUCLEOTIDE SEQUENCE [LARGE SCALE GENOMIC DNA]</scope>
    <source>
        <strain evidence="13 14">GH3-10</strain>
    </source>
</reference>
<dbReference type="InterPro" id="IPR005467">
    <property type="entry name" value="His_kinase_dom"/>
</dbReference>
<keyword evidence="8" id="KW-0902">Two-component regulatory system</keyword>
<dbReference type="InterPro" id="IPR036890">
    <property type="entry name" value="HATPase_C_sf"/>
</dbReference>
<evidence type="ECO:0000256" key="7">
    <source>
        <dbReference type="ARBA" id="ARBA00022840"/>
    </source>
</evidence>
<dbReference type="Pfam" id="PF02518">
    <property type="entry name" value="HATPase_c"/>
    <property type="match status" value="1"/>
</dbReference>
<evidence type="ECO:0000256" key="5">
    <source>
        <dbReference type="ARBA" id="ARBA00022741"/>
    </source>
</evidence>
<feature type="domain" description="Histidine kinase" evidence="12">
    <location>
        <begin position="423"/>
        <end position="636"/>
    </location>
</feature>
<proteinExistence type="predicted"/>
<evidence type="ECO:0000256" key="11">
    <source>
        <dbReference type="SAM" id="Phobius"/>
    </source>
</evidence>
<evidence type="ECO:0000256" key="2">
    <source>
        <dbReference type="ARBA" id="ARBA00012438"/>
    </source>
</evidence>
<dbReference type="InterPro" id="IPR017055">
    <property type="entry name" value="Sig_transdc_His_kinase_DctB"/>
</dbReference>
<keyword evidence="11" id="KW-0812">Transmembrane</keyword>
<dbReference type="PROSITE" id="PS50109">
    <property type="entry name" value="HIS_KIN"/>
    <property type="match status" value="1"/>
</dbReference>
<accession>A0A844XBN4</accession>
<evidence type="ECO:0000256" key="9">
    <source>
        <dbReference type="SAM" id="Coils"/>
    </source>
</evidence>
<evidence type="ECO:0000256" key="1">
    <source>
        <dbReference type="ARBA" id="ARBA00000085"/>
    </source>
</evidence>
<keyword evidence="6" id="KW-0418">Kinase</keyword>
<sequence length="642" mass="70305">MPRWGRTPPTTGGTGRRSEENNKTDRRHYPASLSPDAAIDSWPFTGLCPPQGAVPSMVRGWPLASREPLGSIWRKLLARLAVLAGVVALVTVVAVQLAERSADEELDRELARATETYATSLEAWQQQYWALAAIYAEDPALRDANFLNGDALASIGSRLTRWNGATGSQATMIVRPDGTLLAGSFSSTVPEGETAMLGTDILRTAANGGLGRSFVTWSNGQRGYAFAFEVDTVPEAGAEIVVVIAPLSELEQYLQLQSDTVLVADRSGIVAVANRRDAIGRPIDEFAGPPQAGRKVPFAQRQSRLVNSRNGWTLSVSRSSEDAVQYVRLVGWLAATGTSALALLALLILSRRAAYVERLALQRKMRTELEETVDRRTAEMREANRHLREEIARRQKIEKDLRETHIELTQAAKFASVGQMSAVVSHELNQPLTAIRSNAELAHEYLDREDNDLARSKISTILDMPDRIARLTKRLLNFSRQPRTDSYPLALSVPLDDAFGIMEPRMQKEDAIFDLDVAPDLFVMGGRNRLSQVFINLIANALDACASADIPCHIAVRSRREDGMIELQFSDNGPGVSKEQEPRVFEAFFSTKERGKGLGLGLSVSAKIVSEFGGELLYRPGENGGATFIIAMPALAQKENVA</sequence>
<dbReference type="SMART" id="SM00388">
    <property type="entry name" value="HisKA"/>
    <property type="match status" value="1"/>
</dbReference>
<dbReference type="SUPFAM" id="SSF55874">
    <property type="entry name" value="ATPase domain of HSP90 chaperone/DNA topoisomerase II/histidine kinase"/>
    <property type="match status" value="1"/>
</dbReference>